<protein>
    <submittedName>
        <fullName evidence="1">Uncharacterized protein</fullName>
    </submittedName>
</protein>
<gene>
    <name evidence="1" type="ORF">METZ01_LOCUS46791</name>
</gene>
<reference evidence="1" key="1">
    <citation type="submission" date="2018-05" db="EMBL/GenBank/DDBJ databases">
        <authorList>
            <person name="Lanie J.A."/>
            <person name="Ng W.-L."/>
            <person name="Kazmierczak K.M."/>
            <person name="Andrzejewski T.M."/>
            <person name="Davidsen T.M."/>
            <person name="Wayne K.J."/>
            <person name="Tettelin H."/>
            <person name="Glass J.I."/>
            <person name="Rusch D."/>
            <person name="Podicherti R."/>
            <person name="Tsui H.-C.T."/>
            <person name="Winkler M.E."/>
        </authorList>
    </citation>
    <scope>NUCLEOTIDE SEQUENCE</scope>
</reference>
<name>A0A381RVD7_9ZZZZ</name>
<accession>A0A381RVD7</accession>
<evidence type="ECO:0000313" key="1">
    <source>
        <dbReference type="EMBL" id="SUZ93937.1"/>
    </source>
</evidence>
<organism evidence="1">
    <name type="scientific">marine metagenome</name>
    <dbReference type="NCBI Taxonomy" id="408172"/>
    <lineage>
        <taxon>unclassified sequences</taxon>
        <taxon>metagenomes</taxon>
        <taxon>ecological metagenomes</taxon>
    </lineage>
</organism>
<dbReference type="EMBL" id="UINC01002189">
    <property type="protein sequence ID" value="SUZ93937.1"/>
    <property type="molecule type" value="Genomic_DNA"/>
</dbReference>
<dbReference type="AlphaFoldDB" id="A0A381RVD7"/>
<sequence length="24" mass="2523">MEVLAKHIGGAITNTKAVIGVEDR</sequence>
<proteinExistence type="predicted"/>